<keyword evidence="6" id="KW-0472">Membrane</keyword>
<evidence type="ECO:0000313" key="8">
    <source>
        <dbReference type="EMBL" id="PSN87007.1"/>
    </source>
</evidence>
<keyword evidence="6" id="KW-1133">Transmembrane helix</keyword>
<organism evidence="8 9">
    <name type="scientific">Candidatus Marsarchaeota G2 archaeon OSP_D</name>
    <dbReference type="NCBI Taxonomy" id="1978157"/>
    <lineage>
        <taxon>Archaea</taxon>
        <taxon>Candidatus Marsarchaeota</taxon>
        <taxon>Candidatus Marsarchaeota group 2</taxon>
    </lineage>
</organism>
<dbReference type="GO" id="GO:0005524">
    <property type="term" value="F:ATP binding"/>
    <property type="evidence" value="ECO:0007669"/>
    <property type="project" value="UniProtKB-KW"/>
</dbReference>
<keyword evidence="5" id="KW-0051">Antiviral defense</keyword>
<dbReference type="GO" id="GO:0004386">
    <property type="term" value="F:helicase activity"/>
    <property type="evidence" value="ECO:0007669"/>
    <property type="project" value="UniProtKB-KW"/>
</dbReference>
<comment type="caution">
    <text evidence="8">The sequence shown here is derived from an EMBL/GenBank/DDBJ whole genome shotgun (WGS) entry which is preliminary data.</text>
</comment>
<accession>A0A2R6AKW2</accession>
<evidence type="ECO:0000256" key="5">
    <source>
        <dbReference type="ARBA" id="ARBA00023118"/>
    </source>
</evidence>
<dbReference type="InterPro" id="IPR054712">
    <property type="entry name" value="Cas3-like_dom"/>
</dbReference>
<keyword evidence="1" id="KW-0547">Nucleotide-binding</keyword>
<keyword evidence="2" id="KW-0378">Hydrolase</keyword>
<dbReference type="EMBL" id="NEXE01000192">
    <property type="protein sequence ID" value="PSN87007.1"/>
    <property type="molecule type" value="Genomic_DNA"/>
</dbReference>
<feature type="transmembrane region" description="Helical" evidence="6">
    <location>
        <begin position="23"/>
        <end position="41"/>
    </location>
</feature>
<gene>
    <name evidence="8" type="ORF">B9Q03_11315</name>
</gene>
<evidence type="ECO:0000259" key="7">
    <source>
        <dbReference type="Pfam" id="PF22590"/>
    </source>
</evidence>
<reference evidence="8 9" key="1">
    <citation type="submission" date="2017-04" db="EMBL/GenBank/DDBJ databases">
        <title>Novel microbial lineages endemic to geothermal iron-oxide mats fill important gaps in the evolutionary history of Archaea.</title>
        <authorList>
            <person name="Jay Z.J."/>
            <person name="Beam J.P."/>
            <person name="Dlakic M."/>
            <person name="Rusch D.B."/>
            <person name="Kozubal M.A."/>
            <person name="Inskeep W.P."/>
        </authorList>
    </citation>
    <scope>NUCLEOTIDE SEQUENCE [LARGE SCALE GENOMIC DNA]</scope>
    <source>
        <strain evidence="8">OSP_D</strain>
    </source>
</reference>
<protein>
    <recommendedName>
        <fullName evidence="7">CRISPR-associated nuclease/helicase Cas3 domain-containing protein</fullName>
    </recommendedName>
</protein>
<feature type="domain" description="CRISPR-associated nuclease/helicase Cas3" evidence="7">
    <location>
        <begin position="160"/>
        <end position="202"/>
    </location>
</feature>
<evidence type="ECO:0000256" key="4">
    <source>
        <dbReference type="ARBA" id="ARBA00022840"/>
    </source>
</evidence>
<dbReference type="SUPFAM" id="SSF52540">
    <property type="entry name" value="P-loop containing nucleoside triphosphate hydrolases"/>
    <property type="match status" value="1"/>
</dbReference>
<evidence type="ECO:0000256" key="3">
    <source>
        <dbReference type="ARBA" id="ARBA00022806"/>
    </source>
</evidence>
<dbReference type="GO" id="GO:0051607">
    <property type="term" value="P:defense response to virus"/>
    <property type="evidence" value="ECO:0007669"/>
    <property type="project" value="UniProtKB-KW"/>
</dbReference>
<feature type="non-terminal residue" evidence="8">
    <location>
        <position position="1"/>
    </location>
</feature>
<proteinExistence type="predicted"/>
<evidence type="ECO:0000256" key="2">
    <source>
        <dbReference type="ARBA" id="ARBA00022801"/>
    </source>
</evidence>
<dbReference type="Pfam" id="PF22590">
    <property type="entry name" value="Cas3-like_C_2"/>
    <property type="match status" value="1"/>
</dbReference>
<keyword evidence="4" id="KW-0067">ATP-binding</keyword>
<keyword evidence="3" id="KW-0347">Helicase</keyword>
<evidence type="ECO:0000313" key="9">
    <source>
        <dbReference type="Proteomes" id="UP000240322"/>
    </source>
</evidence>
<keyword evidence="6" id="KW-0812">Transmembrane</keyword>
<name>A0A2R6AKW2_9ARCH</name>
<dbReference type="GO" id="GO:0016787">
    <property type="term" value="F:hydrolase activity"/>
    <property type="evidence" value="ECO:0007669"/>
    <property type="project" value="UniProtKB-KW"/>
</dbReference>
<dbReference type="InterPro" id="IPR027417">
    <property type="entry name" value="P-loop_NTPase"/>
</dbReference>
<dbReference type="AlphaFoldDB" id="A0A2R6AKW2"/>
<sequence length="255" mass="28584">KSNELVDSILKPNERHMLVLDEFHLYYGYSLATIYFMLMYIRNRIDQFIFSSATTTVLPDFLGEPERISAAPSPYGDTIQHELEFSFQGMSGSTLSTDDIRELSGLVERAYEQSGKRGKADVVVILNSVLTAYWLARELENKYPGLVSEIHGLVPQGERPKPQELRSLVVGTSAVEVGVDFDTGFLIFEANNVGSFIQRLGRGEGIRPAGLSQLFLVFCVNLFEDSSVTGRQFRGFSCLILLGTRFQAFPYIRIS</sequence>
<evidence type="ECO:0000256" key="1">
    <source>
        <dbReference type="ARBA" id="ARBA00022741"/>
    </source>
</evidence>
<dbReference type="Proteomes" id="UP000240322">
    <property type="component" value="Unassembled WGS sequence"/>
</dbReference>
<evidence type="ECO:0000256" key="6">
    <source>
        <dbReference type="SAM" id="Phobius"/>
    </source>
</evidence>